<dbReference type="Gene3D" id="2.60.410.10">
    <property type="entry name" value="D-Ala-D-Ala carboxypeptidase, C-terminal domain"/>
    <property type="match status" value="1"/>
</dbReference>
<dbReference type="Pfam" id="PF00768">
    <property type="entry name" value="Peptidase_S11"/>
    <property type="match status" value="1"/>
</dbReference>
<keyword evidence="20" id="KW-1185">Reference proteome</keyword>
<protein>
    <recommendedName>
        <fullName evidence="4">serine-type D-Ala-D-Ala carboxypeptidase</fullName>
        <ecNumber evidence="4">3.4.16.4</ecNumber>
    </recommendedName>
</protein>
<evidence type="ECO:0000256" key="13">
    <source>
        <dbReference type="PIRSR" id="PIRSR618044-1"/>
    </source>
</evidence>
<feature type="domain" description="Peptidase S11 D-Ala-D-Ala carboxypeptidase A C-terminal" evidence="18">
    <location>
        <begin position="296"/>
        <end position="388"/>
    </location>
</feature>
<feature type="signal peptide" evidence="17">
    <location>
        <begin position="1"/>
        <end position="25"/>
    </location>
</feature>
<sequence>MKKKAFLLCALLIFTFFAIPISGSAAYEPPFEVQTESVLLVNLDTDTIVYEKNADERRAPASLTKITTTMLALEQCADRLDEQTTLNKRIFDDLGTGYSNANLKEGEEVTLRELLYCTMVKSACEGANAVADFVSGGHIDEFVEQMNKRMEELGCTNTHYENAHGLDDPNQYSTARDIYKIVKNAMDLPYFMEICSTARYTMPATNLTPERTLITTNLLMDKGVGGEYYYSYVKGIKTGYTGDAGRCLVSTASKDGYNYLLIQLGAPTEDENGNKLEGYINFKEAKQIYEWVLPAFQVKTLVDVDKPAGDVKVNLGEEKDTVLAYPSQEMSSLVPSSVESSSILLVPNLPESVDAPVKKGDVLGTADLMLSGEKIGQVDLVAGESVNRSQSLYYMKMIDDIVNSFWFKAVIIGIVSLVVLYIIVSIAINIHRKKSDRVKSKSRRGRKL</sequence>
<evidence type="ECO:0000256" key="16">
    <source>
        <dbReference type="SAM" id="Phobius"/>
    </source>
</evidence>
<dbReference type="UniPathway" id="UPA00219"/>
<feature type="active site" description="Acyl-ester intermediate" evidence="13">
    <location>
        <position position="62"/>
    </location>
</feature>
<evidence type="ECO:0000256" key="14">
    <source>
        <dbReference type="PIRSR" id="PIRSR618044-2"/>
    </source>
</evidence>
<dbReference type="InterPro" id="IPR012907">
    <property type="entry name" value="Peptidase_S11_C"/>
</dbReference>
<evidence type="ECO:0000256" key="5">
    <source>
        <dbReference type="ARBA" id="ARBA00022645"/>
    </source>
</evidence>
<evidence type="ECO:0000256" key="7">
    <source>
        <dbReference type="ARBA" id="ARBA00022729"/>
    </source>
</evidence>
<dbReference type="InterPro" id="IPR012338">
    <property type="entry name" value="Beta-lactam/transpept-like"/>
</dbReference>
<gene>
    <name evidence="19" type="primary">dacF_2</name>
    <name evidence="19" type="ORF">C12CBH8_17780</name>
</gene>
<feature type="binding site" evidence="14">
    <location>
        <position position="237"/>
    </location>
    <ligand>
        <name>substrate</name>
    </ligand>
</feature>
<feature type="chain" id="PRO_5031337466" description="serine-type D-Ala-D-Ala carboxypeptidase" evidence="17">
    <location>
        <begin position="26"/>
        <end position="448"/>
    </location>
</feature>
<proteinExistence type="inferred from homology"/>
<dbReference type="GO" id="GO:0009002">
    <property type="term" value="F:serine-type D-Ala-D-Ala carboxypeptidase activity"/>
    <property type="evidence" value="ECO:0007669"/>
    <property type="project" value="UniProtKB-EC"/>
</dbReference>
<evidence type="ECO:0000256" key="9">
    <source>
        <dbReference type="ARBA" id="ARBA00022960"/>
    </source>
</evidence>
<dbReference type="EC" id="3.4.16.4" evidence="4"/>
<dbReference type="SUPFAM" id="SSF56601">
    <property type="entry name" value="beta-lactamase/transpeptidase-like"/>
    <property type="match status" value="1"/>
</dbReference>
<accession>A0A7I8D6M2</accession>
<comment type="catalytic activity">
    <reaction evidence="12">
        <text>Preferential cleavage: (Ac)2-L-Lys-D-Ala-|-D-Ala. Also transpeptidation of peptidyl-alanyl moieties that are N-acyl substituents of D-alanine.</text>
        <dbReference type="EC" id="3.4.16.4"/>
    </reaction>
</comment>
<dbReference type="Gene3D" id="3.40.710.10">
    <property type="entry name" value="DD-peptidase/beta-lactamase superfamily"/>
    <property type="match status" value="1"/>
</dbReference>
<keyword evidence="6" id="KW-0645">Protease</keyword>
<evidence type="ECO:0000256" key="10">
    <source>
        <dbReference type="ARBA" id="ARBA00022984"/>
    </source>
</evidence>
<evidence type="ECO:0000256" key="11">
    <source>
        <dbReference type="ARBA" id="ARBA00023316"/>
    </source>
</evidence>
<dbReference type="SUPFAM" id="SSF69189">
    <property type="entry name" value="Penicillin-binding protein associated domain"/>
    <property type="match status" value="1"/>
</dbReference>
<comment type="function">
    <text evidence="1">Removes C-terminal D-alanyl residues from sugar-peptide cell wall precursors.</text>
</comment>
<evidence type="ECO:0000259" key="18">
    <source>
        <dbReference type="SMART" id="SM00936"/>
    </source>
</evidence>
<evidence type="ECO:0000256" key="17">
    <source>
        <dbReference type="SAM" id="SignalP"/>
    </source>
</evidence>
<dbReference type="InterPro" id="IPR015956">
    <property type="entry name" value="Peniciliin-bd_prot_C_sf"/>
</dbReference>
<evidence type="ECO:0000256" key="1">
    <source>
        <dbReference type="ARBA" id="ARBA00003217"/>
    </source>
</evidence>
<evidence type="ECO:0000256" key="12">
    <source>
        <dbReference type="ARBA" id="ARBA00034000"/>
    </source>
</evidence>
<evidence type="ECO:0000313" key="19">
    <source>
        <dbReference type="EMBL" id="BCI61139.1"/>
    </source>
</evidence>
<evidence type="ECO:0000256" key="2">
    <source>
        <dbReference type="ARBA" id="ARBA00004752"/>
    </source>
</evidence>
<evidence type="ECO:0000256" key="3">
    <source>
        <dbReference type="ARBA" id="ARBA00007164"/>
    </source>
</evidence>
<dbReference type="Proteomes" id="UP000593890">
    <property type="component" value="Chromosome"/>
</dbReference>
<keyword evidence="5 19" id="KW-0121">Carboxypeptidase</keyword>
<dbReference type="PANTHER" id="PTHR21581:SF6">
    <property type="entry name" value="TRAFFICKING PROTEIN PARTICLE COMPLEX SUBUNIT 12"/>
    <property type="match status" value="1"/>
</dbReference>
<evidence type="ECO:0000256" key="15">
    <source>
        <dbReference type="RuleBase" id="RU004016"/>
    </source>
</evidence>
<keyword evidence="9" id="KW-0133">Cell shape</keyword>
<keyword evidence="7 17" id="KW-0732">Signal</keyword>
<dbReference type="InterPro" id="IPR037167">
    <property type="entry name" value="Peptidase_S11_C_sf"/>
</dbReference>
<feature type="transmembrane region" description="Helical" evidence="16">
    <location>
        <begin position="405"/>
        <end position="430"/>
    </location>
</feature>
<reference evidence="20" key="1">
    <citation type="submission" date="2020-07" db="EMBL/GenBank/DDBJ databases">
        <title>Complete genome sequencing of Clostridia bacterium strain 12CBH8.</title>
        <authorList>
            <person name="Sakamoto M."/>
            <person name="Murakami T."/>
            <person name="Mori H."/>
        </authorList>
    </citation>
    <scope>NUCLEOTIDE SEQUENCE [LARGE SCALE GENOMIC DNA]</scope>
    <source>
        <strain evidence="20">12CBH8</strain>
    </source>
</reference>
<dbReference type="GO" id="GO:0008360">
    <property type="term" value="P:regulation of cell shape"/>
    <property type="evidence" value="ECO:0007669"/>
    <property type="project" value="UniProtKB-KW"/>
</dbReference>
<feature type="active site" evidence="13">
    <location>
        <position position="122"/>
    </location>
</feature>
<dbReference type="PANTHER" id="PTHR21581">
    <property type="entry name" value="D-ALANYL-D-ALANINE CARBOXYPEPTIDASE"/>
    <property type="match status" value="1"/>
</dbReference>
<evidence type="ECO:0000256" key="8">
    <source>
        <dbReference type="ARBA" id="ARBA00022801"/>
    </source>
</evidence>
<keyword evidence="10" id="KW-0573">Peptidoglycan synthesis</keyword>
<feature type="active site" description="Proton acceptor" evidence="13">
    <location>
        <position position="65"/>
    </location>
</feature>
<dbReference type="InterPro" id="IPR018044">
    <property type="entry name" value="Peptidase_S11"/>
</dbReference>
<keyword evidence="8" id="KW-0378">Hydrolase</keyword>
<dbReference type="InterPro" id="IPR001967">
    <property type="entry name" value="Peptidase_S11_N"/>
</dbReference>
<dbReference type="SMART" id="SM00936">
    <property type="entry name" value="PBP5_C"/>
    <property type="match status" value="1"/>
</dbReference>
<keyword evidence="16" id="KW-0812">Transmembrane</keyword>
<dbReference type="RefSeq" id="WP_215533070.1">
    <property type="nucleotide sequence ID" value="NZ_AP023321.1"/>
</dbReference>
<keyword evidence="16" id="KW-1133">Transmembrane helix</keyword>
<dbReference type="AlphaFoldDB" id="A0A7I8D6M2"/>
<keyword evidence="16" id="KW-0472">Membrane</keyword>
<comment type="similarity">
    <text evidence="3 15">Belongs to the peptidase S11 family.</text>
</comment>
<dbReference type="EMBL" id="AP023321">
    <property type="protein sequence ID" value="BCI61139.1"/>
    <property type="molecule type" value="Genomic_DNA"/>
</dbReference>
<dbReference type="GO" id="GO:0071555">
    <property type="term" value="P:cell wall organization"/>
    <property type="evidence" value="ECO:0007669"/>
    <property type="project" value="UniProtKB-KW"/>
</dbReference>
<evidence type="ECO:0000313" key="20">
    <source>
        <dbReference type="Proteomes" id="UP000593890"/>
    </source>
</evidence>
<dbReference type="GO" id="GO:0006508">
    <property type="term" value="P:proteolysis"/>
    <property type="evidence" value="ECO:0007669"/>
    <property type="project" value="UniProtKB-KW"/>
</dbReference>
<dbReference type="PRINTS" id="PR00725">
    <property type="entry name" value="DADACBPTASE1"/>
</dbReference>
<evidence type="ECO:0000256" key="4">
    <source>
        <dbReference type="ARBA" id="ARBA00012448"/>
    </source>
</evidence>
<dbReference type="KEGG" id="sman:C12CBH8_17780"/>
<evidence type="ECO:0000256" key="6">
    <source>
        <dbReference type="ARBA" id="ARBA00022670"/>
    </source>
</evidence>
<name>A0A7I8D6M2_9FIRM</name>
<organism evidence="19 20">
    <name type="scientific">Solibaculum mannosilyticum</name>
    <dbReference type="NCBI Taxonomy" id="2780922"/>
    <lineage>
        <taxon>Bacteria</taxon>
        <taxon>Bacillati</taxon>
        <taxon>Bacillota</taxon>
        <taxon>Clostridia</taxon>
        <taxon>Eubacteriales</taxon>
        <taxon>Oscillospiraceae</taxon>
        <taxon>Solibaculum</taxon>
    </lineage>
</organism>
<dbReference type="GO" id="GO:0009252">
    <property type="term" value="P:peptidoglycan biosynthetic process"/>
    <property type="evidence" value="ECO:0007669"/>
    <property type="project" value="UniProtKB-UniPathway"/>
</dbReference>
<dbReference type="Pfam" id="PF07943">
    <property type="entry name" value="PBP5_C"/>
    <property type="match status" value="1"/>
</dbReference>
<keyword evidence="11" id="KW-0961">Cell wall biogenesis/degradation</keyword>
<comment type="pathway">
    <text evidence="2">Cell wall biogenesis; peptidoglycan biosynthesis.</text>
</comment>